<organism evidence="1 2">
    <name type="scientific">Anaerotruncus colihominis DSM 17241</name>
    <dbReference type="NCBI Taxonomy" id="445972"/>
    <lineage>
        <taxon>Bacteria</taxon>
        <taxon>Bacillati</taxon>
        <taxon>Bacillota</taxon>
        <taxon>Clostridia</taxon>
        <taxon>Eubacteriales</taxon>
        <taxon>Oscillospiraceae</taxon>
        <taxon>Anaerotruncus</taxon>
    </lineage>
</organism>
<dbReference type="AlphaFoldDB" id="B0P5U8"/>
<reference evidence="1" key="2">
    <citation type="submission" date="2013-09" db="EMBL/GenBank/DDBJ databases">
        <title>Draft genome sequence of Anaerotruncus colihominis(DSM 17241).</title>
        <authorList>
            <person name="Sudarsanam P."/>
            <person name="Ley R."/>
            <person name="Guruge J."/>
            <person name="Turnbaugh P.J."/>
            <person name="Mahowald M."/>
            <person name="Liep D."/>
            <person name="Gordon J."/>
        </authorList>
    </citation>
    <scope>NUCLEOTIDE SEQUENCE</scope>
    <source>
        <strain evidence="1">DSM 17241</strain>
    </source>
</reference>
<reference evidence="1" key="1">
    <citation type="submission" date="2007-11" db="EMBL/GenBank/DDBJ databases">
        <authorList>
            <person name="Fulton L."/>
            <person name="Clifton S."/>
            <person name="Fulton B."/>
            <person name="Xu J."/>
            <person name="Minx P."/>
            <person name="Pepin K.H."/>
            <person name="Johnson M."/>
            <person name="Thiruvilangam P."/>
            <person name="Bhonagiri V."/>
            <person name="Nash W.E."/>
            <person name="Mardis E.R."/>
            <person name="Wilson R.K."/>
        </authorList>
    </citation>
    <scope>NUCLEOTIDE SEQUENCE [LARGE SCALE GENOMIC DNA]</scope>
    <source>
        <strain evidence="1">DSM 17241</strain>
    </source>
</reference>
<sequence>MGKKVVIVIGERMGKGNHVADGIQKAGGEAYVIPGMAADMKLGDVMHEKNADLGLSFCGSGGAGALMASNKYGYKCRHSMRSVDEGVTAVQDGIQVLGFGFMDIEELGKRIVEAYYEIHGQPDQE</sequence>
<dbReference type="NCBIfam" id="TIGR03577">
    <property type="entry name" value="EF_0830"/>
    <property type="match status" value="1"/>
</dbReference>
<proteinExistence type="predicted"/>
<dbReference type="Proteomes" id="UP000003803">
    <property type="component" value="Unassembled WGS sequence"/>
</dbReference>
<keyword evidence="2" id="KW-1185">Reference proteome</keyword>
<dbReference type="InterPro" id="IPR020034">
    <property type="entry name" value="CHP03577_EF0830/AHA3911"/>
</dbReference>
<dbReference type="RefSeq" id="WP_006873538.1">
    <property type="nucleotide sequence ID" value="NZ_DS544174.1"/>
</dbReference>
<dbReference type="GeneID" id="72462890"/>
<evidence type="ECO:0000313" key="2">
    <source>
        <dbReference type="Proteomes" id="UP000003803"/>
    </source>
</evidence>
<dbReference type="Pfam" id="PF14272">
    <property type="entry name" value="Gly_rich_SFCGS"/>
    <property type="match status" value="1"/>
</dbReference>
<name>B0P5U8_9FIRM</name>
<protein>
    <submittedName>
        <fullName evidence="1">EF_0830/AHA_3911 family protein</fullName>
    </submittedName>
</protein>
<comment type="caution">
    <text evidence="1">The sequence shown here is derived from an EMBL/GenBank/DDBJ whole genome shotgun (WGS) entry which is preliminary data.</text>
</comment>
<dbReference type="HOGENOM" id="CLU_166061_0_0_9"/>
<evidence type="ECO:0000313" key="1">
    <source>
        <dbReference type="EMBL" id="EDS13105.1"/>
    </source>
</evidence>
<dbReference type="EMBL" id="ABGD02000003">
    <property type="protein sequence ID" value="EDS13105.1"/>
    <property type="molecule type" value="Genomic_DNA"/>
</dbReference>
<gene>
    <name evidence="1" type="ORF">ANACOL_00120</name>
</gene>
<accession>B0P5U8</accession>
<dbReference type="eggNOG" id="ENOG502ZPWH">
    <property type="taxonomic scope" value="Bacteria"/>
</dbReference>